<protein>
    <submittedName>
        <fullName evidence="1">Uncharacterized protein</fullName>
    </submittedName>
</protein>
<comment type="caution">
    <text evidence="1">The sequence shown here is derived from an EMBL/GenBank/DDBJ whole genome shotgun (WGS) entry which is preliminary data.</text>
</comment>
<dbReference type="Proteomes" id="UP001143856">
    <property type="component" value="Unassembled WGS sequence"/>
</dbReference>
<evidence type="ECO:0000313" key="2">
    <source>
        <dbReference type="Proteomes" id="UP001143856"/>
    </source>
</evidence>
<evidence type="ECO:0000313" key="1">
    <source>
        <dbReference type="EMBL" id="KAJ2990960.1"/>
    </source>
</evidence>
<sequence>MWGELDVFDEVQPGCHQGVPILKMDFDRHTWTEETSRQAQGENLRLVADLIQELGNLEEDRAEYIADAARPRLVVDDIDGFVPFETYLAEDFYNSDRFSADLKQLLAQCMAVDINLRPSLRRALRRCEHGALSTPNWRHLADEVNELFDSLPPDRQDNSGSEYGPPSDSDEEMEDV</sequence>
<name>A0ACC1PHI5_9PEZI</name>
<keyword evidence="2" id="KW-1185">Reference proteome</keyword>
<accession>A0ACC1PHI5</accession>
<proteinExistence type="predicted"/>
<dbReference type="EMBL" id="JAPDGR010000366">
    <property type="protein sequence ID" value="KAJ2990960.1"/>
    <property type="molecule type" value="Genomic_DNA"/>
</dbReference>
<organism evidence="1 2">
    <name type="scientific">Xylaria curta</name>
    <dbReference type="NCBI Taxonomy" id="42375"/>
    <lineage>
        <taxon>Eukaryota</taxon>
        <taxon>Fungi</taxon>
        <taxon>Dikarya</taxon>
        <taxon>Ascomycota</taxon>
        <taxon>Pezizomycotina</taxon>
        <taxon>Sordariomycetes</taxon>
        <taxon>Xylariomycetidae</taxon>
        <taxon>Xylariales</taxon>
        <taxon>Xylariaceae</taxon>
        <taxon>Xylaria</taxon>
    </lineage>
</organism>
<reference evidence="1" key="1">
    <citation type="submission" date="2022-10" db="EMBL/GenBank/DDBJ databases">
        <title>Genome Sequence of Xylaria curta.</title>
        <authorList>
            <person name="Buettner E."/>
        </authorList>
    </citation>
    <scope>NUCLEOTIDE SEQUENCE</scope>
    <source>
        <strain evidence="1">Babe10</strain>
    </source>
</reference>
<gene>
    <name evidence="1" type="ORF">NUW58_g2701</name>
</gene>